<dbReference type="Proteomes" id="UP001305521">
    <property type="component" value="Chromosome"/>
</dbReference>
<dbReference type="Pfam" id="PF07883">
    <property type="entry name" value="Cupin_2"/>
    <property type="match status" value="1"/>
</dbReference>
<dbReference type="CDD" id="cd06980">
    <property type="entry name" value="cupin_bxe_c0505"/>
    <property type="match status" value="1"/>
</dbReference>
<proteinExistence type="predicted"/>
<dbReference type="EMBL" id="CP137852">
    <property type="protein sequence ID" value="WPB87425.1"/>
    <property type="molecule type" value="Genomic_DNA"/>
</dbReference>
<evidence type="ECO:0000313" key="3">
    <source>
        <dbReference type="Proteomes" id="UP001305521"/>
    </source>
</evidence>
<dbReference type="InterPro" id="IPR011051">
    <property type="entry name" value="RmlC_Cupin_sf"/>
</dbReference>
<dbReference type="InterPro" id="IPR014710">
    <property type="entry name" value="RmlC-like_jellyroll"/>
</dbReference>
<dbReference type="Gene3D" id="2.60.120.10">
    <property type="entry name" value="Jelly Rolls"/>
    <property type="match status" value="1"/>
</dbReference>
<name>A0ABZ0PPF5_9PROT</name>
<gene>
    <name evidence="2" type="ORF">R9Z33_11180</name>
</gene>
<evidence type="ECO:0000259" key="1">
    <source>
        <dbReference type="Pfam" id="PF07883"/>
    </source>
</evidence>
<protein>
    <submittedName>
        <fullName evidence="2">Cupin domain-containing protein</fullName>
    </submittedName>
</protein>
<reference evidence="2 3" key="1">
    <citation type="submission" date="2023-11" db="EMBL/GenBank/DDBJ databases">
        <title>Arctic aerobic anoxygenic photoheterotroph Sediminicoccus rosea KRV36 adapts its photosynthesis to long days of polar summer.</title>
        <authorList>
            <person name="Tomasch J."/>
            <person name="Kopejtka K."/>
            <person name="Bily T."/>
            <person name="Gardiner A.T."/>
            <person name="Gardian Z."/>
            <person name="Shivaramu S."/>
            <person name="Koblizek M."/>
            <person name="Engelhardt F."/>
            <person name="Kaftan D."/>
        </authorList>
    </citation>
    <scope>NUCLEOTIDE SEQUENCE [LARGE SCALE GENOMIC DNA]</scope>
    <source>
        <strain evidence="2 3">R-30</strain>
    </source>
</reference>
<evidence type="ECO:0000313" key="2">
    <source>
        <dbReference type="EMBL" id="WPB87425.1"/>
    </source>
</evidence>
<dbReference type="RefSeq" id="WP_318651378.1">
    <property type="nucleotide sequence ID" value="NZ_CP137852.1"/>
</dbReference>
<organism evidence="2 3">
    <name type="scientific">Sediminicoccus rosea</name>
    <dbReference type="NCBI Taxonomy" id="1225128"/>
    <lineage>
        <taxon>Bacteria</taxon>
        <taxon>Pseudomonadati</taxon>
        <taxon>Pseudomonadota</taxon>
        <taxon>Alphaproteobacteria</taxon>
        <taxon>Acetobacterales</taxon>
        <taxon>Roseomonadaceae</taxon>
        <taxon>Sediminicoccus</taxon>
    </lineage>
</organism>
<keyword evidence="3" id="KW-1185">Reference proteome</keyword>
<dbReference type="SUPFAM" id="SSF51182">
    <property type="entry name" value="RmlC-like cupins"/>
    <property type="match status" value="1"/>
</dbReference>
<sequence length="135" mass="15168">MKEDVVTEQPKGRTIVRHAEGRDFTRGLRAFFEYGDLGIAEATAGGFGAHVIRAIPGVHAEPQWHLHELDFQMVWIVKGWVRFEYEDIGEVTLTAGTSVLQPPRIRHRELAHSDDLELVEITAPAQFVTKLVDAP</sequence>
<dbReference type="InterPro" id="IPR013096">
    <property type="entry name" value="Cupin_2"/>
</dbReference>
<accession>A0ABZ0PPF5</accession>
<feature type="domain" description="Cupin type-2" evidence="1">
    <location>
        <begin position="60"/>
        <end position="115"/>
    </location>
</feature>